<dbReference type="Proteomes" id="UP000479710">
    <property type="component" value="Unassembled WGS sequence"/>
</dbReference>
<name>A0A6G1CIY9_9ORYZ</name>
<keyword evidence="2" id="KW-1185">Reference proteome</keyword>
<accession>A0A6G1CIY9</accession>
<organism evidence="1 2">
    <name type="scientific">Oryza meyeriana var. granulata</name>
    <dbReference type="NCBI Taxonomy" id="110450"/>
    <lineage>
        <taxon>Eukaryota</taxon>
        <taxon>Viridiplantae</taxon>
        <taxon>Streptophyta</taxon>
        <taxon>Embryophyta</taxon>
        <taxon>Tracheophyta</taxon>
        <taxon>Spermatophyta</taxon>
        <taxon>Magnoliopsida</taxon>
        <taxon>Liliopsida</taxon>
        <taxon>Poales</taxon>
        <taxon>Poaceae</taxon>
        <taxon>BOP clade</taxon>
        <taxon>Oryzoideae</taxon>
        <taxon>Oryzeae</taxon>
        <taxon>Oryzinae</taxon>
        <taxon>Oryza</taxon>
        <taxon>Oryza meyeriana</taxon>
    </lineage>
</organism>
<evidence type="ECO:0000313" key="1">
    <source>
        <dbReference type="EMBL" id="KAF0900142.1"/>
    </source>
</evidence>
<dbReference type="EMBL" id="SPHZ02000009">
    <property type="protein sequence ID" value="KAF0900142.1"/>
    <property type="molecule type" value="Genomic_DNA"/>
</dbReference>
<comment type="caution">
    <text evidence="1">The sequence shown here is derived from an EMBL/GenBank/DDBJ whole genome shotgun (WGS) entry which is preliminary data.</text>
</comment>
<sequence length="158" mass="16499">MGRRWRVGLEAPRQLMHALGHPTVEVGEGTSALAIIGEEALGDRGTAAPPLHPPHTVQQPASWLRLAGSIGGEAKVARFGVPGLLDVRCGGNGAVLMREEGKALVEVGYSAVLVRGEGEALVEGSGSAALVRGVDKELVDGRRWSGRQGKAQLVEREG</sequence>
<proteinExistence type="predicted"/>
<reference evidence="1 2" key="1">
    <citation type="submission" date="2019-11" db="EMBL/GenBank/DDBJ databases">
        <title>Whole genome sequence of Oryza granulata.</title>
        <authorList>
            <person name="Li W."/>
        </authorList>
    </citation>
    <scope>NUCLEOTIDE SEQUENCE [LARGE SCALE GENOMIC DNA]</scope>
    <source>
        <strain evidence="2">cv. Menghai</strain>
        <tissue evidence="1">Leaf</tissue>
    </source>
</reference>
<evidence type="ECO:0000313" key="2">
    <source>
        <dbReference type="Proteomes" id="UP000479710"/>
    </source>
</evidence>
<gene>
    <name evidence="1" type="ORF">E2562_027458</name>
</gene>
<protein>
    <submittedName>
        <fullName evidence="1">Uncharacterized protein</fullName>
    </submittedName>
</protein>
<dbReference type="AlphaFoldDB" id="A0A6G1CIY9"/>